<feature type="binding site" evidence="5">
    <location>
        <position position="87"/>
    </location>
    <ligand>
        <name>substrate</name>
    </ligand>
</feature>
<dbReference type="GO" id="GO:0008835">
    <property type="term" value="F:diaminohydroxyphosphoribosylaminopyrimidine deaminase activity"/>
    <property type="evidence" value="ECO:0007669"/>
    <property type="project" value="InterPro"/>
</dbReference>
<dbReference type="InterPro" id="IPR024072">
    <property type="entry name" value="DHFR-like_dom_sf"/>
</dbReference>
<protein>
    <recommendedName>
        <fullName evidence="2">5-amino-6-(5-phosphoribosylamino)uracil reductase</fullName>
        <ecNumber evidence="2">1.1.1.193</ecNumber>
    </recommendedName>
</protein>
<feature type="binding site" evidence="5">
    <location>
        <position position="110"/>
    </location>
    <ligand>
        <name>substrate</name>
    </ligand>
</feature>
<feature type="binding site" evidence="5">
    <location>
        <position position="57"/>
    </location>
    <ligand>
        <name>NADP(+)</name>
        <dbReference type="ChEBI" id="CHEBI:58349"/>
    </ligand>
</feature>
<dbReference type="EC" id="1.1.1.193" evidence="2"/>
<accession>A0A937X5R2</accession>
<dbReference type="EMBL" id="VGJX01000741">
    <property type="protein sequence ID" value="MBM3275833.1"/>
    <property type="molecule type" value="Genomic_DNA"/>
</dbReference>
<evidence type="ECO:0000256" key="5">
    <source>
        <dbReference type="PIRSR" id="PIRSR006769-2"/>
    </source>
</evidence>
<dbReference type="InterPro" id="IPR002734">
    <property type="entry name" value="RibDG_C"/>
</dbReference>
<evidence type="ECO:0000313" key="8">
    <source>
        <dbReference type="Proteomes" id="UP000703893"/>
    </source>
</evidence>
<sequence>MAASRDPNPRTATSEATLRAAGVTVELGVEQEAADELNAPFFKFIRTGMPYVLCKMAMSLDGKSATAGRESQWISGPEARAQVQEWRATYAAVMVGIGTILADDPSLTCRIDGAHFPVRVVLDPLAQMPPGARLFAHPGRVVIGVGPEAPEVAISALEARGAEIVRLPARPKERTADGVPGEFMSCADSVGGLRAESPGRTGAESTDGASEYFIGYPRYVTRGVMVTDLLRSLSQGGVSSILLEGGGGLNAAMLREGLIDRVAFFVAPLLIGGRSAPTPIEGRGFAPLSEAVRLRSMRFRGVGSDILVEGDLESPES</sequence>
<feature type="binding site" evidence="5">
    <location>
        <position position="71"/>
    </location>
    <ligand>
        <name>substrate</name>
    </ligand>
</feature>
<name>A0A937X5R2_9BACT</name>
<dbReference type="AlphaFoldDB" id="A0A937X5R2"/>
<feature type="domain" description="Bacterial bifunctional deaminase-reductase C-terminal" evidence="6">
    <location>
        <begin position="223"/>
        <end position="307"/>
    </location>
</feature>
<feature type="binding site" evidence="5">
    <location>
        <position position="103"/>
    </location>
    <ligand>
        <name>NADP(+)</name>
        <dbReference type="ChEBI" id="CHEBI:58349"/>
    </ligand>
</feature>
<evidence type="ECO:0000256" key="1">
    <source>
        <dbReference type="ARBA" id="ARBA00004910"/>
    </source>
</evidence>
<evidence type="ECO:0000259" key="6">
    <source>
        <dbReference type="Pfam" id="PF01872"/>
    </source>
</evidence>
<comment type="pathway">
    <text evidence="1">Cofactor biosynthesis; riboflavin biosynthesis; 5-amino-6-(D-ribitylamino)uracil from GTP: step 3/4.</text>
</comment>
<keyword evidence="3 5" id="KW-0521">NADP</keyword>
<evidence type="ECO:0000313" key="7">
    <source>
        <dbReference type="EMBL" id="MBM3275833.1"/>
    </source>
</evidence>
<dbReference type="InterPro" id="IPR004794">
    <property type="entry name" value="Eubact_RibD"/>
</dbReference>
<feature type="binding site" evidence="5">
    <location>
        <position position="107"/>
    </location>
    <ligand>
        <name>substrate</name>
    </ligand>
</feature>
<reference evidence="7 8" key="1">
    <citation type="submission" date="2019-03" db="EMBL/GenBank/DDBJ databases">
        <title>Lake Tanganyika Metagenome-Assembled Genomes (MAGs).</title>
        <authorList>
            <person name="Tran P."/>
        </authorList>
    </citation>
    <scope>NUCLEOTIDE SEQUENCE [LARGE SCALE GENOMIC DNA]</scope>
    <source>
        <strain evidence="7">K_DeepCast_65m_m2_236</strain>
    </source>
</reference>
<feature type="binding site" evidence="5">
    <location>
        <position position="99"/>
    </location>
    <ligand>
        <name>NADP(+)</name>
        <dbReference type="ChEBI" id="CHEBI:58349"/>
    </ligand>
</feature>
<dbReference type="PANTHER" id="PTHR38011">
    <property type="entry name" value="DIHYDROFOLATE REDUCTASE FAMILY PROTEIN (AFU_ORTHOLOGUE AFUA_8G06820)"/>
    <property type="match status" value="1"/>
</dbReference>
<evidence type="ECO:0000256" key="4">
    <source>
        <dbReference type="ARBA" id="ARBA00023002"/>
    </source>
</evidence>
<dbReference type="PANTHER" id="PTHR38011:SF7">
    <property type="entry name" value="2,5-DIAMINO-6-RIBOSYLAMINO-4(3H)-PYRIMIDINONE 5'-PHOSPHATE REDUCTASE"/>
    <property type="match status" value="1"/>
</dbReference>
<keyword evidence="4" id="KW-0560">Oxidoreductase</keyword>
<dbReference type="GO" id="GO:0008703">
    <property type="term" value="F:5-amino-6-(5-phosphoribosylamino)uracil reductase activity"/>
    <property type="evidence" value="ECO:0007669"/>
    <property type="project" value="UniProtKB-EC"/>
</dbReference>
<feature type="binding site" evidence="5">
    <location>
        <position position="73"/>
    </location>
    <ligand>
        <name>NADP(+)</name>
        <dbReference type="ChEBI" id="CHEBI:58349"/>
    </ligand>
</feature>
<dbReference type="SUPFAM" id="SSF53597">
    <property type="entry name" value="Dihydrofolate reductase-like"/>
    <property type="match status" value="2"/>
</dbReference>
<dbReference type="GO" id="GO:0009231">
    <property type="term" value="P:riboflavin biosynthetic process"/>
    <property type="evidence" value="ECO:0007669"/>
    <property type="project" value="InterPro"/>
</dbReference>
<gene>
    <name evidence="7" type="ORF">FJZ00_11815</name>
</gene>
<dbReference type="PIRSF" id="PIRSF006769">
    <property type="entry name" value="RibD"/>
    <property type="match status" value="1"/>
</dbReference>
<dbReference type="Proteomes" id="UP000703893">
    <property type="component" value="Unassembled WGS sequence"/>
</dbReference>
<evidence type="ECO:0000256" key="3">
    <source>
        <dbReference type="ARBA" id="ARBA00022857"/>
    </source>
</evidence>
<proteinExistence type="predicted"/>
<dbReference type="Pfam" id="PF01872">
    <property type="entry name" value="RibD_C"/>
    <property type="match status" value="2"/>
</dbReference>
<comment type="caution">
    <text evidence="7">The sequence shown here is derived from an EMBL/GenBank/DDBJ whole genome shotgun (WGS) entry which is preliminary data.</text>
</comment>
<evidence type="ECO:0000256" key="2">
    <source>
        <dbReference type="ARBA" id="ARBA00013173"/>
    </source>
</evidence>
<organism evidence="7 8">
    <name type="scientific">Candidatus Tanganyikabacteria bacterium</name>
    <dbReference type="NCBI Taxonomy" id="2961651"/>
    <lineage>
        <taxon>Bacteria</taxon>
        <taxon>Bacillati</taxon>
        <taxon>Candidatus Sericytochromatia</taxon>
        <taxon>Candidatus Tanganyikabacteria</taxon>
    </lineage>
</organism>
<dbReference type="Gene3D" id="3.40.430.10">
    <property type="entry name" value="Dihydrofolate Reductase, subunit A"/>
    <property type="match status" value="1"/>
</dbReference>
<feature type="domain" description="Bacterial bifunctional deaminase-reductase C-terminal" evidence="6">
    <location>
        <begin position="50"/>
        <end position="143"/>
    </location>
</feature>
<dbReference type="InterPro" id="IPR050765">
    <property type="entry name" value="Riboflavin_Biosynth_HTPR"/>
</dbReference>